<dbReference type="InterPro" id="IPR009057">
    <property type="entry name" value="Homeodomain-like_sf"/>
</dbReference>
<evidence type="ECO:0000256" key="2">
    <source>
        <dbReference type="PROSITE-ProRule" id="PRU00335"/>
    </source>
</evidence>
<evidence type="ECO:0000259" key="3">
    <source>
        <dbReference type="PROSITE" id="PS50977"/>
    </source>
</evidence>
<reference evidence="4 5" key="1">
    <citation type="journal article" date="2014" name="Int. J. Syst. Evol. Microbiol.">
        <title>Listeria floridensis sp. nov., Listeria aquatica sp. nov., Listeria cornellensis sp. nov., Listeria riparia sp. nov. and Listeria grandensis sp. nov., from agricultural and natural environments.</title>
        <authorList>
            <person name="den Bakker H.C."/>
            <person name="Warchocki S."/>
            <person name="Wright E.M."/>
            <person name="Allred A.F."/>
            <person name="Ahlstrom C."/>
            <person name="Manuel C.S."/>
            <person name="Stasiewicz M.J."/>
            <person name="Burrell A."/>
            <person name="Roof S."/>
            <person name="Strawn L."/>
            <person name="Fortes E.D."/>
            <person name="Nightingale K.K."/>
            <person name="Kephart D."/>
            <person name="Wiedmann M."/>
        </authorList>
    </citation>
    <scope>NUCLEOTIDE SEQUENCE [LARGE SCALE GENOMIC DNA]</scope>
    <source>
        <strain evidence="4 5">FSL S10-1188</strain>
    </source>
</reference>
<dbReference type="RefSeq" id="WP_052008540.1">
    <property type="nucleotide sequence ID" value="NZ_AOCG01000010.1"/>
</dbReference>
<protein>
    <submittedName>
        <fullName evidence="4">Transcriptional regulator, TetR family protein</fullName>
    </submittedName>
</protein>
<dbReference type="AlphaFoldDB" id="W7B6J8"/>
<dbReference type="EMBL" id="AOCG01000010">
    <property type="protein sequence ID" value="EUJ18466.1"/>
    <property type="molecule type" value="Genomic_DNA"/>
</dbReference>
<dbReference type="InterPro" id="IPR050109">
    <property type="entry name" value="HTH-type_TetR-like_transc_reg"/>
</dbReference>
<dbReference type="PANTHER" id="PTHR30055">
    <property type="entry name" value="HTH-TYPE TRANSCRIPTIONAL REGULATOR RUTR"/>
    <property type="match status" value="1"/>
</dbReference>
<dbReference type="SUPFAM" id="SSF46689">
    <property type="entry name" value="Homeodomain-like"/>
    <property type="match status" value="1"/>
</dbReference>
<keyword evidence="1 2" id="KW-0238">DNA-binding</keyword>
<proteinExistence type="predicted"/>
<dbReference type="Proteomes" id="UP000019246">
    <property type="component" value="Unassembled WGS sequence"/>
</dbReference>
<dbReference type="PANTHER" id="PTHR30055:SF226">
    <property type="entry name" value="HTH-TYPE TRANSCRIPTIONAL REGULATOR PKSA"/>
    <property type="match status" value="1"/>
</dbReference>
<dbReference type="GO" id="GO:0003700">
    <property type="term" value="F:DNA-binding transcription factor activity"/>
    <property type="evidence" value="ECO:0007669"/>
    <property type="project" value="TreeGrafter"/>
</dbReference>
<feature type="DNA-binding region" description="H-T-H motif" evidence="2">
    <location>
        <begin position="29"/>
        <end position="48"/>
    </location>
</feature>
<dbReference type="InterPro" id="IPR001647">
    <property type="entry name" value="HTH_TetR"/>
</dbReference>
<feature type="domain" description="HTH tetR-type" evidence="3">
    <location>
        <begin position="6"/>
        <end position="66"/>
    </location>
</feature>
<accession>W7B6J8</accession>
<dbReference type="Pfam" id="PF00440">
    <property type="entry name" value="TetR_N"/>
    <property type="match status" value="1"/>
</dbReference>
<dbReference type="PROSITE" id="PS50977">
    <property type="entry name" value="HTH_TETR_2"/>
    <property type="match status" value="1"/>
</dbReference>
<organism evidence="4 5">
    <name type="scientific">Listeria aquatica FSL S10-1188</name>
    <dbReference type="NCBI Taxonomy" id="1265818"/>
    <lineage>
        <taxon>Bacteria</taxon>
        <taxon>Bacillati</taxon>
        <taxon>Bacillota</taxon>
        <taxon>Bacilli</taxon>
        <taxon>Bacillales</taxon>
        <taxon>Listeriaceae</taxon>
        <taxon>Listeria</taxon>
    </lineage>
</organism>
<dbReference type="GO" id="GO:0000976">
    <property type="term" value="F:transcription cis-regulatory region binding"/>
    <property type="evidence" value="ECO:0007669"/>
    <property type="project" value="TreeGrafter"/>
</dbReference>
<evidence type="ECO:0000256" key="1">
    <source>
        <dbReference type="ARBA" id="ARBA00023125"/>
    </source>
</evidence>
<name>W7B6J8_9LIST</name>
<evidence type="ECO:0000313" key="5">
    <source>
        <dbReference type="Proteomes" id="UP000019246"/>
    </source>
</evidence>
<gene>
    <name evidence="4" type="ORF">MAQA_09599</name>
</gene>
<dbReference type="PRINTS" id="PR00455">
    <property type="entry name" value="HTHTETR"/>
</dbReference>
<dbReference type="STRING" id="1265818.MAQA_09599"/>
<keyword evidence="5" id="KW-1185">Reference proteome</keyword>
<sequence>MQILKEDVRKKIIEAARKTFKKEGYAKSSIRKIAIQAEMSSGNLYRYYKNKEALFEEIVRPSYEIYQAELEKMKKKYEQREAESGRTPKYYSQIEAELIQFFKLKRDEMNLLFNYSEGSQFASAEQELEQLTYEVTQDIFMTGKRKERLTHLEKSQAKLIARYLIHGLADLLNSTEDQLEFEQLIDTHLLIYSTGLKAVTEENR</sequence>
<evidence type="ECO:0000313" key="4">
    <source>
        <dbReference type="EMBL" id="EUJ18466.1"/>
    </source>
</evidence>
<dbReference type="PATRIC" id="fig|1265818.5.peg.1932"/>
<comment type="caution">
    <text evidence="4">The sequence shown here is derived from an EMBL/GenBank/DDBJ whole genome shotgun (WGS) entry which is preliminary data.</text>
</comment>
<dbReference type="OrthoDB" id="494991at2"/>
<dbReference type="Gene3D" id="1.10.357.10">
    <property type="entry name" value="Tetracycline Repressor, domain 2"/>
    <property type="match status" value="1"/>
</dbReference>